<dbReference type="Proteomes" id="UP000177515">
    <property type="component" value="Chromosome 1"/>
</dbReference>
<evidence type="ECO:0000256" key="1">
    <source>
        <dbReference type="HAMAP-Rule" id="MF_00775"/>
    </source>
</evidence>
<dbReference type="PANTHER" id="PTHR37315">
    <property type="entry name" value="UPF0311 PROTEIN BLR7842"/>
    <property type="match status" value="1"/>
</dbReference>
<sequence>MSAAAAADGHVLPAPTLEHVADFSFRLAPALEAGTSVLGRRRVIPILDGTVEGPLLRGRILPGGADFQLMRHDAPDADDGSDAISVADIEARYVLETDDGAHIYIVNAGLRSGPQALVARLAAGEAVDPARLYFRTTPRFETGAPRYAWLMQHLFVATGARYPDRVDMRYFRVR</sequence>
<dbReference type="Pfam" id="PF11578">
    <property type="entry name" value="DUF3237"/>
    <property type="match status" value="1"/>
</dbReference>
<reference evidence="2 3" key="1">
    <citation type="submission" date="2016-10" db="EMBL/GenBank/DDBJ databases">
        <title>Complete genome sequences of three Cupriavidus strains isolated from various Malaysian environments.</title>
        <authorList>
            <person name="Abdullah A.A.-A."/>
            <person name="Shafie N.A.H."/>
            <person name="Lau N.S."/>
        </authorList>
    </citation>
    <scope>NUCLEOTIDE SEQUENCE [LARGE SCALE GENOMIC DNA]</scope>
    <source>
        <strain evidence="2 3">USMAA1020</strain>
    </source>
</reference>
<keyword evidence="3" id="KW-1185">Reference proteome</keyword>
<organism evidence="2 3">
    <name type="scientific">Cupriavidus malaysiensis</name>
    <dbReference type="NCBI Taxonomy" id="367825"/>
    <lineage>
        <taxon>Bacteria</taxon>
        <taxon>Pseudomonadati</taxon>
        <taxon>Pseudomonadota</taxon>
        <taxon>Betaproteobacteria</taxon>
        <taxon>Burkholderiales</taxon>
        <taxon>Burkholderiaceae</taxon>
        <taxon>Cupriavidus</taxon>
    </lineage>
</organism>
<name>A0ABN4TL02_9BURK</name>
<dbReference type="Gene3D" id="2.40.160.20">
    <property type="match status" value="1"/>
</dbReference>
<dbReference type="RefSeq" id="WP_071037463.1">
    <property type="nucleotide sequence ID" value="NZ_CP017754.1"/>
</dbReference>
<dbReference type="PANTHER" id="PTHR37315:SF1">
    <property type="entry name" value="UPF0311 PROTEIN BLR7842"/>
    <property type="match status" value="1"/>
</dbReference>
<comment type="similarity">
    <text evidence="1">Belongs to the UPF0311 family.</text>
</comment>
<dbReference type="EMBL" id="CP017754">
    <property type="protein sequence ID" value="AOZ05221.1"/>
    <property type="molecule type" value="Genomic_DNA"/>
</dbReference>
<proteinExistence type="inferred from homology"/>
<protein>
    <recommendedName>
        <fullName evidence="1">UPF0311 protein BKK80_04820</fullName>
    </recommendedName>
</protein>
<dbReference type="HAMAP" id="MF_00775">
    <property type="entry name" value="UPF0311"/>
    <property type="match status" value="1"/>
</dbReference>
<dbReference type="InterPro" id="IPR020915">
    <property type="entry name" value="UPF0311"/>
</dbReference>
<evidence type="ECO:0000313" key="2">
    <source>
        <dbReference type="EMBL" id="AOZ05221.1"/>
    </source>
</evidence>
<evidence type="ECO:0000313" key="3">
    <source>
        <dbReference type="Proteomes" id="UP000177515"/>
    </source>
</evidence>
<accession>A0ABN4TL02</accession>
<gene>
    <name evidence="2" type="ORF">BKK80_04820</name>
</gene>